<dbReference type="PROSITE" id="PS00108">
    <property type="entry name" value="PROTEIN_KINASE_ST"/>
    <property type="match status" value="1"/>
</dbReference>
<dbReference type="InterPro" id="IPR013210">
    <property type="entry name" value="LRR_N_plant-typ"/>
</dbReference>
<evidence type="ECO:0000313" key="24">
    <source>
        <dbReference type="EMBL" id="RZC73720.1"/>
    </source>
</evidence>
<evidence type="ECO:0000256" key="19">
    <source>
        <dbReference type="ARBA" id="ARBA00047899"/>
    </source>
</evidence>
<dbReference type="SUPFAM" id="SSF56112">
    <property type="entry name" value="Protein kinase-like (PK-like)"/>
    <property type="match status" value="1"/>
</dbReference>
<dbReference type="Gene3D" id="1.10.510.10">
    <property type="entry name" value="Transferase(Phosphotransferase) domain 1"/>
    <property type="match status" value="1"/>
</dbReference>
<dbReference type="GO" id="GO:0006950">
    <property type="term" value="P:response to stress"/>
    <property type="evidence" value="ECO:0007669"/>
    <property type="project" value="UniProtKB-ARBA"/>
</dbReference>
<evidence type="ECO:0000256" key="13">
    <source>
        <dbReference type="ARBA" id="ARBA00022777"/>
    </source>
</evidence>
<evidence type="ECO:0000256" key="9">
    <source>
        <dbReference type="ARBA" id="ARBA00022692"/>
    </source>
</evidence>
<feature type="transmembrane region" description="Helical" evidence="22">
    <location>
        <begin position="157"/>
        <end position="180"/>
    </location>
</feature>
<evidence type="ECO:0000256" key="10">
    <source>
        <dbReference type="ARBA" id="ARBA00022729"/>
    </source>
</evidence>
<dbReference type="Proteomes" id="UP000316621">
    <property type="component" value="Chromosome 8"/>
</dbReference>
<dbReference type="GO" id="GO:0004674">
    <property type="term" value="F:protein serine/threonine kinase activity"/>
    <property type="evidence" value="ECO:0007669"/>
    <property type="project" value="UniProtKB-KW"/>
</dbReference>
<keyword evidence="13" id="KW-0418">Kinase</keyword>
<organism evidence="24 25">
    <name type="scientific">Papaver somniferum</name>
    <name type="common">Opium poppy</name>
    <dbReference type="NCBI Taxonomy" id="3469"/>
    <lineage>
        <taxon>Eukaryota</taxon>
        <taxon>Viridiplantae</taxon>
        <taxon>Streptophyta</taxon>
        <taxon>Embryophyta</taxon>
        <taxon>Tracheophyta</taxon>
        <taxon>Spermatophyta</taxon>
        <taxon>Magnoliopsida</taxon>
        <taxon>Ranunculales</taxon>
        <taxon>Papaveraceae</taxon>
        <taxon>Papaveroideae</taxon>
        <taxon>Papaver</taxon>
    </lineage>
</organism>
<dbReference type="FunFam" id="1.10.510.10:FF:000358">
    <property type="entry name" value="Putative leucine-rich repeat receptor-like serine/threonine-protein kinase"/>
    <property type="match status" value="1"/>
</dbReference>
<dbReference type="EC" id="2.7.11.1" evidence="3"/>
<name>A0A4Y7KN03_PAPSO</name>
<keyword evidence="10" id="KW-0732">Signal</keyword>
<dbReference type="OMA" id="AYVHYIS"/>
<dbReference type="Gene3D" id="3.80.10.10">
    <property type="entry name" value="Ribonuclease Inhibitor"/>
    <property type="match status" value="1"/>
</dbReference>
<evidence type="ECO:0000259" key="23">
    <source>
        <dbReference type="PROSITE" id="PS50011"/>
    </source>
</evidence>
<evidence type="ECO:0000256" key="5">
    <source>
        <dbReference type="ARBA" id="ARBA00022527"/>
    </source>
</evidence>
<keyword evidence="12 21" id="KW-0547">Nucleotide-binding</keyword>
<comment type="subcellular location">
    <subcellularLocation>
        <location evidence="1">Cell membrane</location>
        <topology evidence="1">Single-pass type I membrane protein</topology>
    </subcellularLocation>
</comment>
<reference evidence="24 25" key="1">
    <citation type="journal article" date="2018" name="Science">
        <title>The opium poppy genome and morphinan production.</title>
        <authorList>
            <person name="Guo L."/>
            <person name="Winzer T."/>
            <person name="Yang X."/>
            <person name="Li Y."/>
            <person name="Ning Z."/>
            <person name="He Z."/>
            <person name="Teodor R."/>
            <person name="Lu Y."/>
            <person name="Bowser T.A."/>
            <person name="Graham I.A."/>
            <person name="Ye K."/>
        </authorList>
    </citation>
    <scope>NUCLEOTIDE SEQUENCE [LARGE SCALE GENOMIC DNA]</scope>
    <source>
        <strain evidence="25">cv. HN1</strain>
        <tissue evidence="24">Leaves</tissue>
    </source>
</reference>
<keyword evidence="14 21" id="KW-0067">ATP-binding</keyword>
<evidence type="ECO:0000256" key="20">
    <source>
        <dbReference type="ARBA" id="ARBA00048679"/>
    </source>
</evidence>
<comment type="similarity">
    <text evidence="2">Belongs to the protein kinase superfamily. Ser/Thr protein kinase family.</text>
</comment>
<dbReference type="GO" id="GO:0005886">
    <property type="term" value="C:plasma membrane"/>
    <property type="evidence" value="ECO:0007669"/>
    <property type="project" value="UniProtKB-SubCell"/>
</dbReference>
<evidence type="ECO:0000256" key="8">
    <source>
        <dbReference type="ARBA" id="ARBA00022679"/>
    </source>
</evidence>
<evidence type="ECO:0000256" key="11">
    <source>
        <dbReference type="ARBA" id="ARBA00022737"/>
    </source>
</evidence>
<dbReference type="PROSITE" id="PS50011">
    <property type="entry name" value="PROTEIN_KINASE_DOM"/>
    <property type="match status" value="1"/>
</dbReference>
<keyword evidence="6" id="KW-0597">Phosphoprotein</keyword>
<proteinExistence type="inferred from homology"/>
<evidence type="ECO:0000256" key="15">
    <source>
        <dbReference type="ARBA" id="ARBA00022989"/>
    </source>
</evidence>
<evidence type="ECO:0000256" key="6">
    <source>
        <dbReference type="ARBA" id="ARBA00022553"/>
    </source>
</evidence>
<keyword evidence="15 22" id="KW-1133">Transmembrane helix</keyword>
<dbReference type="Gramene" id="RZC73720">
    <property type="protein sequence ID" value="RZC73720"/>
    <property type="gene ID" value="C5167_049197"/>
</dbReference>
<keyword evidence="11" id="KW-0677">Repeat</keyword>
<evidence type="ECO:0000256" key="16">
    <source>
        <dbReference type="ARBA" id="ARBA00023136"/>
    </source>
</evidence>
<evidence type="ECO:0000256" key="18">
    <source>
        <dbReference type="ARBA" id="ARBA00023180"/>
    </source>
</evidence>
<evidence type="ECO:0000313" key="25">
    <source>
        <dbReference type="Proteomes" id="UP000316621"/>
    </source>
</evidence>
<keyword evidence="8" id="KW-0808">Transferase</keyword>
<dbReference type="GO" id="GO:0005524">
    <property type="term" value="F:ATP binding"/>
    <property type="evidence" value="ECO:0007669"/>
    <property type="project" value="UniProtKB-UniRule"/>
</dbReference>
<evidence type="ECO:0000256" key="1">
    <source>
        <dbReference type="ARBA" id="ARBA00004251"/>
    </source>
</evidence>
<keyword evidence="4" id="KW-1003">Cell membrane</keyword>
<feature type="domain" description="Protein kinase" evidence="23">
    <location>
        <begin position="211"/>
        <end position="498"/>
    </location>
</feature>
<evidence type="ECO:0000256" key="21">
    <source>
        <dbReference type="PROSITE-ProRule" id="PRU10141"/>
    </source>
</evidence>
<dbReference type="FunFam" id="3.30.200.20:FF:000260">
    <property type="entry name" value="LRR receptor-like serine/threonine-protein kinase RPK2"/>
    <property type="match status" value="1"/>
</dbReference>
<dbReference type="Pfam" id="PF00069">
    <property type="entry name" value="Pkinase"/>
    <property type="match status" value="1"/>
</dbReference>
<dbReference type="PANTHER" id="PTHR45974">
    <property type="entry name" value="RECEPTOR-LIKE PROTEIN 55"/>
    <property type="match status" value="1"/>
</dbReference>
<dbReference type="AlphaFoldDB" id="A0A4Y7KN03"/>
<keyword evidence="18" id="KW-0325">Glycoprotein</keyword>
<dbReference type="InterPro" id="IPR032675">
    <property type="entry name" value="LRR_dom_sf"/>
</dbReference>
<evidence type="ECO:0000256" key="14">
    <source>
        <dbReference type="ARBA" id="ARBA00022840"/>
    </source>
</evidence>
<evidence type="ECO:0000256" key="12">
    <source>
        <dbReference type="ARBA" id="ARBA00022741"/>
    </source>
</evidence>
<comment type="catalytic activity">
    <reaction evidence="19">
        <text>L-threonyl-[protein] + ATP = O-phospho-L-threonyl-[protein] + ADP + H(+)</text>
        <dbReference type="Rhea" id="RHEA:46608"/>
        <dbReference type="Rhea" id="RHEA-COMP:11060"/>
        <dbReference type="Rhea" id="RHEA-COMP:11605"/>
        <dbReference type="ChEBI" id="CHEBI:15378"/>
        <dbReference type="ChEBI" id="CHEBI:30013"/>
        <dbReference type="ChEBI" id="CHEBI:30616"/>
        <dbReference type="ChEBI" id="CHEBI:61977"/>
        <dbReference type="ChEBI" id="CHEBI:456216"/>
        <dbReference type="EC" id="2.7.11.1"/>
    </reaction>
</comment>
<evidence type="ECO:0000256" key="22">
    <source>
        <dbReference type="SAM" id="Phobius"/>
    </source>
</evidence>
<keyword evidence="16 22" id="KW-0472">Membrane</keyword>
<dbReference type="FunFam" id="3.80.10.10:FF:000129">
    <property type="entry name" value="Leucine-rich repeat receptor-like kinase"/>
    <property type="match status" value="1"/>
</dbReference>
<dbReference type="InterPro" id="IPR017441">
    <property type="entry name" value="Protein_kinase_ATP_BS"/>
</dbReference>
<comment type="catalytic activity">
    <reaction evidence="20">
        <text>L-seryl-[protein] + ATP = O-phospho-L-seryl-[protein] + ADP + H(+)</text>
        <dbReference type="Rhea" id="RHEA:17989"/>
        <dbReference type="Rhea" id="RHEA-COMP:9863"/>
        <dbReference type="Rhea" id="RHEA-COMP:11604"/>
        <dbReference type="ChEBI" id="CHEBI:15378"/>
        <dbReference type="ChEBI" id="CHEBI:29999"/>
        <dbReference type="ChEBI" id="CHEBI:30616"/>
        <dbReference type="ChEBI" id="CHEBI:83421"/>
        <dbReference type="ChEBI" id="CHEBI:456216"/>
        <dbReference type="EC" id="2.7.11.1"/>
    </reaction>
</comment>
<evidence type="ECO:0000256" key="3">
    <source>
        <dbReference type="ARBA" id="ARBA00012513"/>
    </source>
</evidence>
<evidence type="ECO:0000256" key="2">
    <source>
        <dbReference type="ARBA" id="ARBA00008684"/>
    </source>
</evidence>
<keyword evidence="7" id="KW-0433">Leucine-rich repeat</keyword>
<keyword evidence="25" id="KW-1185">Reference proteome</keyword>
<protein>
    <recommendedName>
        <fullName evidence="3">non-specific serine/threonine protein kinase</fullName>
        <ecNumber evidence="3">2.7.11.1</ecNumber>
    </recommendedName>
</protein>
<accession>A0A4Y7KN03</accession>
<evidence type="ECO:0000256" key="7">
    <source>
        <dbReference type="ARBA" id="ARBA00022614"/>
    </source>
</evidence>
<feature type="binding site" evidence="21">
    <location>
        <position position="239"/>
    </location>
    <ligand>
        <name>ATP</name>
        <dbReference type="ChEBI" id="CHEBI:30616"/>
    </ligand>
</feature>
<dbReference type="Pfam" id="PF08263">
    <property type="entry name" value="LRRNT_2"/>
    <property type="match status" value="1"/>
</dbReference>
<evidence type="ECO:0000256" key="17">
    <source>
        <dbReference type="ARBA" id="ARBA00023170"/>
    </source>
</evidence>
<keyword evidence="9 22" id="KW-0812">Transmembrane</keyword>
<dbReference type="PANTHER" id="PTHR45974:SF260">
    <property type="entry name" value="PROTEIN KINASE DOMAIN-CONTAINING PROTEIN"/>
    <property type="match status" value="1"/>
</dbReference>
<dbReference type="InterPro" id="IPR011009">
    <property type="entry name" value="Kinase-like_dom_sf"/>
</dbReference>
<keyword evidence="5" id="KW-0723">Serine/threonine-protein kinase</keyword>
<dbReference type="PROSITE" id="PS00107">
    <property type="entry name" value="PROTEIN_KINASE_ATP"/>
    <property type="match status" value="1"/>
</dbReference>
<keyword evidence="17" id="KW-0675">Receptor</keyword>
<sequence length="504" mass="56722">MASSLYIYCIFFASISFPRISALNSEGKTLLSLFNNSGWNSSNSTPCYWLGIQCDSKHHVISLNLSNYAISGQLGPEIGHLRYIETIDLSINFLSGRIPNELGNCSNLQYLDISSNGFTGEVPESLRNLNQLSNLQFINFTVCDHRSNHEGVSRIKIVLIALAALLTCVLVVLILAFVFVGHRYPEKRIDVLEGEGASSLLNKVMVATENFNERFIIGRGAHGIVFKASLSVDEVYALKKLEFIGNKGESVSMIREIKTVGEIRHRNLVRLEDFWLRKDYGLILYKYMQNGSLHDVLHEINPQPVLDWDVRYKIALGTAHGIEYLHYDFNPTIVHRDIKPKNILLDSDMEPRTSDFGIAKLIDHSSAYVHYISVVGTVGYIPPETAFTTTTTMAMMKKWDVYSFGVVLLELITRKKTLDPSLPDGTGIAKWVSFRWSSKDAIEEIVDPSLIDEIMYTAAREEVMKVMSVALQCTLKDPVERPTMRGVVKLLKDAKDNLRSKSSK</sequence>
<dbReference type="InterPro" id="IPR001611">
    <property type="entry name" value="Leu-rich_rpt"/>
</dbReference>
<dbReference type="InterPro" id="IPR000719">
    <property type="entry name" value="Prot_kinase_dom"/>
</dbReference>
<dbReference type="Gene3D" id="3.30.200.20">
    <property type="entry name" value="Phosphorylase Kinase, domain 1"/>
    <property type="match status" value="1"/>
</dbReference>
<dbReference type="EMBL" id="CM010722">
    <property type="protein sequence ID" value="RZC73720.1"/>
    <property type="molecule type" value="Genomic_DNA"/>
</dbReference>
<evidence type="ECO:0000256" key="4">
    <source>
        <dbReference type="ARBA" id="ARBA00022475"/>
    </source>
</evidence>
<dbReference type="Pfam" id="PF00560">
    <property type="entry name" value="LRR_1"/>
    <property type="match status" value="2"/>
</dbReference>
<gene>
    <name evidence="24" type="ORF">C5167_049197</name>
</gene>
<dbReference type="InterPro" id="IPR008271">
    <property type="entry name" value="Ser/Thr_kinase_AS"/>
</dbReference>
<dbReference type="SMART" id="SM00220">
    <property type="entry name" value="S_TKc"/>
    <property type="match status" value="1"/>
</dbReference>
<dbReference type="SUPFAM" id="SSF52058">
    <property type="entry name" value="L domain-like"/>
    <property type="match status" value="1"/>
</dbReference>